<gene>
    <name evidence="1" type="ORF">Q5H93_12330</name>
</gene>
<evidence type="ECO:0000313" key="2">
    <source>
        <dbReference type="Proteomes" id="UP001176429"/>
    </source>
</evidence>
<organism evidence="1 2">
    <name type="scientific">Hymenobacter aranciens</name>
    <dbReference type="NCBI Taxonomy" id="3063996"/>
    <lineage>
        <taxon>Bacteria</taxon>
        <taxon>Pseudomonadati</taxon>
        <taxon>Bacteroidota</taxon>
        <taxon>Cytophagia</taxon>
        <taxon>Cytophagales</taxon>
        <taxon>Hymenobacteraceae</taxon>
        <taxon>Hymenobacter</taxon>
    </lineage>
</organism>
<protein>
    <submittedName>
        <fullName evidence="1">Uncharacterized protein</fullName>
    </submittedName>
</protein>
<evidence type="ECO:0000313" key="1">
    <source>
        <dbReference type="EMBL" id="MDO7875522.1"/>
    </source>
</evidence>
<dbReference type="EMBL" id="JAUQSY010000007">
    <property type="protein sequence ID" value="MDO7875522.1"/>
    <property type="molecule type" value="Genomic_DNA"/>
</dbReference>
<dbReference type="RefSeq" id="WP_305006833.1">
    <property type="nucleotide sequence ID" value="NZ_JAUQSY010000007.1"/>
</dbReference>
<keyword evidence="2" id="KW-1185">Reference proteome</keyword>
<reference evidence="1" key="1">
    <citation type="submission" date="2023-07" db="EMBL/GenBank/DDBJ databases">
        <authorList>
            <person name="Kim M.K."/>
        </authorList>
    </citation>
    <scope>NUCLEOTIDE SEQUENCE</scope>
    <source>
        <strain evidence="1">ASUV-10-1</strain>
    </source>
</reference>
<name>A0ABT9BBF3_9BACT</name>
<comment type="caution">
    <text evidence="1">The sequence shown here is derived from an EMBL/GenBank/DDBJ whole genome shotgun (WGS) entry which is preliminary data.</text>
</comment>
<proteinExistence type="predicted"/>
<accession>A0ABT9BBF3</accession>
<sequence length="191" mass="21019">MIRPDSLKRRINYRKTWSRVVGLFKNPASIRPDALPAELAAQLLPRSLQLPRLKGNVFQTLKEIVTILLAEWRDAPAELSLAIRTTRTSLAKRCGNLDPKTAYRHILCLIHHGFLRAKIQIKGGLQLLLNPELFVFEEPAVPSKSRPAAAPAVSVAAPVSTTAAPANPLAALRNLARGLAQNFTQELRPTS</sequence>
<dbReference type="Proteomes" id="UP001176429">
    <property type="component" value="Unassembled WGS sequence"/>
</dbReference>